<evidence type="ECO:0000259" key="10">
    <source>
        <dbReference type="Pfam" id="PF13954"/>
    </source>
</evidence>
<evidence type="ECO:0000313" key="11">
    <source>
        <dbReference type="EMBL" id="MBG2916289.1"/>
    </source>
</evidence>
<proteinExistence type="inferred from homology"/>
<dbReference type="RefSeq" id="WP_083629132.1">
    <property type="nucleotide sequence ID" value="NZ_CP047349.1"/>
</dbReference>
<dbReference type="GO" id="GO:0009297">
    <property type="term" value="P:pilus assembly"/>
    <property type="evidence" value="ECO:0007669"/>
    <property type="project" value="InterPro"/>
</dbReference>
<dbReference type="Gene3D" id="2.60.40.3110">
    <property type="match status" value="1"/>
</dbReference>
<accession>A0A6G6SVA9</accession>
<dbReference type="InterPro" id="IPR000015">
    <property type="entry name" value="Fimb_usher"/>
</dbReference>
<dbReference type="InterPro" id="IPR025885">
    <property type="entry name" value="PapC_N"/>
</dbReference>
<dbReference type="Gene3D" id="2.60.40.2070">
    <property type="match status" value="1"/>
</dbReference>
<feature type="domain" description="PapC N-terminal" evidence="10">
    <location>
        <begin position="40"/>
        <end position="179"/>
    </location>
</feature>
<comment type="similarity">
    <text evidence="2">Belongs to the fimbrial export usher family.</text>
</comment>
<feature type="domain" description="PapC-like C-terminal" evidence="9">
    <location>
        <begin position="776"/>
        <end position="827"/>
    </location>
</feature>
<dbReference type="InterPro" id="IPR043142">
    <property type="entry name" value="PapC-like_C_sf"/>
</dbReference>
<dbReference type="GO" id="GO:0009279">
    <property type="term" value="C:cell outer membrane"/>
    <property type="evidence" value="ECO:0007669"/>
    <property type="project" value="UniProtKB-SubCell"/>
</dbReference>
<dbReference type="Gene3D" id="3.10.20.410">
    <property type="match status" value="1"/>
</dbReference>
<organism evidence="11 12">
    <name type="scientific">Proteus terrae subsp. cibarius</name>
    <dbReference type="NCBI Taxonomy" id="626774"/>
    <lineage>
        <taxon>Bacteria</taxon>
        <taxon>Pseudomonadati</taxon>
        <taxon>Pseudomonadota</taxon>
        <taxon>Gammaproteobacteria</taxon>
        <taxon>Enterobacterales</taxon>
        <taxon>Morganellaceae</taxon>
        <taxon>Proteus</taxon>
    </lineage>
</organism>
<keyword evidence="8" id="KW-0998">Cell outer membrane</keyword>
<dbReference type="Pfam" id="PF13954">
    <property type="entry name" value="PapC_N"/>
    <property type="match status" value="1"/>
</dbReference>
<keyword evidence="4" id="KW-1134">Transmembrane beta strand</keyword>
<evidence type="ECO:0000259" key="9">
    <source>
        <dbReference type="Pfam" id="PF13953"/>
    </source>
</evidence>
<dbReference type="AlphaFoldDB" id="A0A6G6SVA9"/>
<protein>
    <submittedName>
        <fullName evidence="11">Fimbrial biogenesis outer membrane usher protein</fullName>
    </submittedName>
</protein>
<dbReference type="FunFam" id="2.60.40.3110:FF:000001">
    <property type="entry name" value="Putative fimbrial outer membrane usher"/>
    <property type="match status" value="1"/>
</dbReference>
<reference evidence="11" key="1">
    <citation type="submission" date="2020-11" db="EMBL/GenBank/DDBJ databases">
        <title>Enhanced detection system for hospital associated transmission using whole genome sequencing surveillance.</title>
        <authorList>
            <person name="Harrison L.H."/>
            <person name="Van Tyne D."/>
            <person name="Marsh J.W."/>
            <person name="Griffith M.P."/>
            <person name="Snyder D.J."/>
            <person name="Cooper V.S."/>
            <person name="Mustapha M."/>
        </authorList>
    </citation>
    <scope>NUCLEOTIDE SEQUENCE</scope>
    <source>
        <strain evidence="11">PR00070</strain>
    </source>
</reference>
<evidence type="ECO:0000256" key="8">
    <source>
        <dbReference type="ARBA" id="ARBA00023237"/>
    </source>
</evidence>
<evidence type="ECO:0000256" key="2">
    <source>
        <dbReference type="ARBA" id="ARBA00008064"/>
    </source>
</evidence>
<dbReference type="PANTHER" id="PTHR30451">
    <property type="entry name" value="OUTER MEMBRANE USHER PROTEIN"/>
    <property type="match status" value="1"/>
</dbReference>
<dbReference type="Pfam" id="PF00577">
    <property type="entry name" value="Usher"/>
    <property type="match status" value="1"/>
</dbReference>
<evidence type="ECO:0000256" key="4">
    <source>
        <dbReference type="ARBA" id="ARBA00022452"/>
    </source>
</evidence>
<dbReference type="Pfam" id="PF13953">
    <property type="entry name" value="PapC_C"/>
    <property type="match status" value="1"/>
</dbReference>
<comment type="subcellular location">
    <subcellularLocation>
        <location evidence="1">Cell outer membrane</location>
        <topology evidence="1">Multi-pass membrane protein</topology>
    </subcellularLocation>
</comment>
<evidence type="ECO:0000256" key="1">
    <source>
        <dbReference type="ARBA" id="ARBA00004571"/>
    </source>
</evidence>
<dbReference type="InterPro" id="IPR025949">
    <property type="entry name" value="PapC-like_C"/>
</dbReference>
<dbReference type="Gene3D" id="2.60.40.2610">
    <property type="entry name" value="Outer membrane usher protein FimD, plug domain"/>
    <property type="match status" value="1"/>
</dbReference>
<sequence>MKFIEKSIAQLNKRIKVVFIIGSFSLFIQSMPSAFADDYEFDPSLLLGSKNNININQLHDSNYVDPGDYDVDIYINNRFLERKTVSFQLNDKGKVIPCFDQQQIDEMGILLDNESNQDNGQCLVLNQINKNIVDSFDASNFRIMIAVPQILLKRRPQGYVNEDDLDAGNTMLFTNYSGNYYKNKSNGQTSDYGFGSINMGVNLGTWQFRQQASYSYNSSKSGSNSEFNWIRTYLQKPLLTLKSMLVVGDIYTTGAQFSSLAFKGIQLMSDERMLPDSQKGYAPVIRGIATTTARVVIKQNGIEIYQTTVSPGQFEIDDLYPTSYEGDLLVEINESNGKVSSFTVPFTALPESVRAGRFKYNFTAGEVNNFGSENSYFSDVALQYGMNNTVTLNTGVRVGHQYQAVFVGSVIATKLGAIGFNSAFSNADVGGKNYQGGRLGISYSRTFSPTNTVITLAGYKYSTENFREYNDVLGLRKSASNDMEWNSSSYNQESQFTLSVNQSLDKWGQLYISGSISNYYGNKGHDAQYQIGYSNTYKDIAYSLAYSRQKTGQMTANNTFTPITTDPISEDMVMLSVSMPLGRSDYSPMLSLSSSHSSDDSSYQTNLSGLLGEDKTLSYSVNADYDTQNRAVGSGLHLIKQLPFTTLSGSISNGKHYTQGSVGIQGALVAHSGGVTLGPRISDSFALVEAKGASGASVSNGMGARIDPFGYAIVPSLVPYQYNNVSLDGKNIRNNNIELLENTKQIAPYSGSSTKIVFKTQVGYPVLISVKPANSLALGENVYDKDRHIVGMVGQSNQIYVRVENKKGTLTVGKDEDSCQIDYSIPEEKEADKLILLSGQCL</sequence>
<evidence type="ECO:0000256" key="6">
    <source>
        <dbReference type="ARBA" id="ARBA00022729"/>
    </source>
</evidence>
<evidence type="ECO:0000313" key="12">
    <source>
        <dbReference type="Proteomes" id="UP000612266"/>
    </source>
</evidence>
<keyword evidence="6" id="KW-0732">Signal</keyword>
<comment type="caution">
    <text evidence="11">The sequence shown here is derived from an EMBL/GenBank/DDBJ whole genome shotgun (WGS) entry which is preliminary data.</text>
</comment>
<dbReference type="Proteomes" id="UP000612266">
    <property type="component" value="Unassembled WGS sequence"/>
</dbReference>
<evidence type="ECO:0000256" key="7">
    <source>
        <dbReference type="ARBA" id="ARBA00023136"/>
    </source>
</evidence>
<dbReference type="EMBL" id="JADSJR010000040">
    <property type="protein sequence ID" value="MBG2916289.1"/>
    <property type="molecule type" value="Genomic_DNA"/>
</dbReference>
<name>A0A6G6SVA9_9GAMM</name>
<keyword evidence="5" id="KW-0812">Transmembrane</keyword>
<dbReference type="PANTHER" id="PTHR30451:SF20">
    <property type="entry name" value="FIMBRIAE USHER"/>
    <property type="match status" value="1"/>
</dbReference>
<dbReference type="InterPro" id="IPR037224">
    <property type="entry name" value="PapC_N_sf"/>
</dbReference>
<dbReference type="GO" id="GO:0015473">
    <property type="term" value="F:fimbrial usher porin activity"/>
    <property type="evidence" value="ECO:0007669"/>
    <property type="project" value="InterPro"/>
</dbReference>
<gene>
    <name evidence="11" type="ORF">I4901_18170</name>
</gene>
<dbReference type="InterPro" id="IPR042186">
    <property type="entry name" value="FimD_plug_dom"/>
</dbReference>
<keyword evidence="3" id="KW-0813">Transport</keyword>
<evidence type="ECO:0000256" key="5">
    <source>
        <dbReference type="ARBA" id="ARBA00022692"/>
    </source>
</evidence>
<dbReference type="SUPFAM" id="SSF141729">
    <property type="entry name" value="FimD N-terminal domain-like"/>
    <property type="match status" value="1"/>
</dbReference>
<dbReference type="GeneID" id="57333316"/>
<evidence type="ECO:0000256" key="3">
    <source>
        <dbReference type="ARBA" id="ARBA00022448"/>
    </source>
</evidence>
<keyword evidence="7" id="KW-0472">Membrane</keyword>